<comment type="caution">
    <text evidence="1">The sequence shown here is derived from an EMBL/GenBank/DDBJ whole genome shotgun (WGS) entry which is preliminary data.</text>
</comment>
<sequence length="68" mass="7301">MEGGKETDVCIVSSSPDLLSPIEGSELLTNQKRSRSFQFTSSDRASQGSSKSAILGEATINLLIMLMH</sequence>
<evidence type="ECO:0000313" key="2">
    <source>
        <dbReference type="Proteomes" id="UP001060215"/>
    </source>
</evidence>
<dbReference type="Proteomes" id="UP001060215">
    <property type="component" value="Chromosome 3"/>
</dbReference>
<dbReference type="EMBL" id="CM045760">
    <property type="protein sequence ID" value="KAI8028570.1"/>
    <property type="molecule type" value="Genomic_DNA"/>
</dbReference>
<organism evidence="1 2">
    <name type="scientific">Camellia lanceoleosa</name>
    <dbReference type="NCBI Taxonomy" id="1840588"/>
    <lineage>
        <taxon>Eukaryota</taxon>
        <taxon>Viridiplantae</taxon>
        <taxon>Streptophyta</taxon>
        <taxon>Embryophyta</taxon>
        <taxon>Tracheophyta</taxon>
        <taxon>Spermatophyta</taxon>
        <taxon>Magnoliopsida</taxon>
        <taxon>eudicotyledons</taxon>
        <taxon>Gunneridae</taxon>
        <taxon>Pentapetalae</taxon>
        <taxon>asterids</taxon>
        <taxon>Ericales</taxon>
        <taxon>Theaceae</taxon>
        <taxon>Camellia</taxon>
    </lineage>
</organism>
<proteinExistence type="predicted"/>
<protein>
    <submittedName>
        <fullName evidence="1">Uncharacterized protein</fullName>
    </submittedName>
</protein>
<gene>
    <name evidence="1" type="ORF">LOK49_LG02G02042</name>
</gene>
<name>A0ACC0ISG6_9ERIC</name>
<accession>A0ACC0ISG6</accession>
<evidence type="ECO:0000313" key="1">
    <source>
        <dbReference type="EMBL" id="KAI8028570.1"/>
    </source>
</evidence>
<reference evidence="1 2" key="1">
    <citation type="journal article" date="2022" name="Plant J.">
        <title>Chromosome-level genome of Camellia lanceoleosa provides a valuable resource for understanding genome evolution and self-incompatibility.</title>
        <authorList>
            <person name="Gong W."/>
            <person name="Xiao S."/>
            <person name="Wang L."/>
            <person name="Liao Z."/>
            <person name="Chang Y."/>
            <person name="Mo W."/>
            <person name="Hu G."/>
            <person name="Li W."/>
            <person name="Zhao G."/>
            <person name="Zhu H."/>
            <person name="Hu X."/>
            <person name="Ji K."/>
            <person name="Xiang X."/>
            <person name="Song Q."/>
            <person name="Yuan D."/>
            <person name="Jin S."/>
            <person name="Zhang L."/>
        </authorList>
    </citation>
    <scope>NUCLEOTIDE SEQUENCE [LARGE SCALE GENOMIC DNA]</scope>
    <source>
        <strain evidence="1">SQ_2022a</strain>
    </source>
</reference>
<keyword evidence="2" id="KW-1185">Reference proteome</keyword>